<name>A0A1I6LN86_9RHOB</name>
<evidence type="ECO:0000256" key="1">
    <source>
        <dbReference type="SAM" id="Phobius"/>
    </source>
</evidence>
<protein>
    <submittedName>
        <fullName evidence="2">Uncharacterized protein</fullName>
    </submittedName>
</protein>
<accession>A0A1I6LN86</accession>
<dbReference type="Proteomes" id="UP000198926">
    <property type="component" value="Unassembled WGS sequence"/>
</dbReference>
<evidence type="ECO:0000313" key="2">
    <source>
        <dbReference type="EMBL" id="SFS04901.1"/>
    </source>
</evidence>
<dbReference type="STRING" id="1123755.SAMN05444714_0724"/>
<feature type="transmembrane region" description="Helical" evidence="1">
    <location>
        <begin position="6"/>
        <end position="26"/>
    </location>
</feature>
<keyword evidence="1" id="KW-0472">Membrane</keyword>
<dbReference type="AlphaFoldDB" id="A0A1I6LN86"/>
<organism evidence="2 3">
    <name type="scientific">Yoonia litorea</name>
    <dbReference type="NCBI Taxonomy" id="1123755"/>
    <lineage>
        <taxon>Bacteria</taxon>
        <taxon>Pseudomonadati</taxon>
        <taxon>Pseudomonadota</taxon>
        <taxon>Alphaproteobacteria</taxon>
        <taxon>Rhodobacterales</taxon>
        <taxon>Paracoccaceae</taxon>
        <taxon>Yoonia</taxon>
    </lineage>
</organism>
<dbReference type="EMBL" id="FOZM01000001">
    <property type="protein sequence ID" value="SFS04901.1"/>
    <property type="molecule type" value="Genomic_DNA"/>
</dbReference>
<sequence>MDVVIWIGAALTVLGLTGIVYSIVAVTKAKRSGLSDEDLRARVSRILPINLGALFVSMIGLMAVIIGVMLG</sequence>
<gene>
    <name evidence="2" type="ORF">SAMN05444714_0724</name>
</gene>
<evidence type="ECO:0000313" key="3">
    <source>
        <dbReference type="Proteomes" id="UP000198926"/>
    </source>
</evidence>
<dbReference type="RefSeq" id="WP_090204060.1">
    <property type="nucleotide sequence ID" value="NZ_FOZM01000001.1"/>
</dbReference>
<proteinExistence type="predicted"/>
<feature type="transmembrane region" description="Helical" evidence="1">
    <location>
        <begin position="47"/>
        <end position="70"/>
    </location>
</feature>
<keyword evidence="1" id="KW-1133">Transmembrane helix</keyword>
<reference evidence="2 3" key="1">
    <citation type="submission" date="2016-10" db="EMBL/GenBank/DDBJ databases">
        <authorList>
            <person name="de Groot N.N."/>
        </authorList>
    </citation>
    <scope>NUCLEOTIDE SEQUENCE [LARGE SCALE GENOMIC DNA]</scope>
    <source>
        <strain evidence="2 3">DSM 29433</strain>
    </source>
</reference>
<keyword evidence="1" id="KW-0812">Transmembrane</keyword>
<dbReference type="OrthoDB" id="7875737at2"/>
<keyword evidence="3" id="KW-1185">Reference proteome</keyword>